<dbReference type="EMBL" id="CM042018">
    <property type="protein sequence ID" value="KAI3828865.1"/>
    <property type="molecule type" value="Genomic_DNA"/>
</dbReference>
<keyword evidence="2" id="KW-1185">Reference proteome</keyword>
<reference evidence="2" key="1">
    <citation type="journal article" date="2022" name="Mol. Ecol. Resour.">
        <title>The genomes of chicory, endive, great burdock and yacon provide insights into Asteraceae palaeo-polyploidization history and plant inulin production.</title>
        <authorList>
            <person name="Fan W."/>
            <person name="Wang S."/>
            <person name="Wang H."/>
            <person name="Wang A."/>
            <person name="Jiang F."/>
            <person name="Liu H."/>
            <person name="Zhao H."/>
            <person name="Xu D."/>
            <person name="Zhang Y."/>
        </authorList>
    </citation>
    <scope>NUCLEOTIDE SEQUENCE [LARGE SCALE GENOMIC DNA]</scope>
    <source>
        <strain evidence="2">cv. Yunnan</strain>
    </source>
</reference>
<protein>
    <submittedName>
        <fullName evidence="1">Uncharacterized protein</fullName>
    </submittedName>
</protein>
<dbReference type="Proteomes" id="UP001056120">
    <property type="component" value="Linkage Group LG01"/>
</dbReference>
<evidence type="ECO:0000313" key="2">
    <source>
        <dbReference type="Proteomes" id="UP001056120"/>
    </source>
</evidence>
<comment type="caution">
    <text evidence="1">The sequence shown here is derived from an EMBL/GenBank/DDBJ whole genome shotgun (WGS) entry which is preliminary data.</text>
</comment>
<sequence length="191" mass="21177">MVGLADKSFSFGVPEILFLALSYYRATTRSEQDARLMIFINARAKFINPPIPIGYYGNCIVLPCVISKAKDLCNKPLDHALELVMKTKSSVTEEYVRSTADLMVVKGRPYFTTASTFIVSNLTRVGLNKVKFGWGEPLYAGLPNENPDLPGVYSEYMPSTNEIGESGIVVKIGLPIPAMEKFVKELNIMLK</sequence>
<gene>
    <name evidence="1" type="ORF">L1987_02975</name>
</gene>
<organism evidence="1 2">
    <name type="scientific">Smallanthus sonchifolius</name>
    <dbReference type="NCBI Taxonomy" id="185202"/>
    <lineage>
        <taxon>Eukaryota</taxon>
        <taxon>Viridiplantae</taxon>
        <taxon>Streptophyta</taxon>
        <taxon>Embryophyta</taxon>
        <taxon>Tracheophyta</taxon>
        <taxon>Spermatophyta</taxon>
        <taxon>Magnoliopsida</taxon>
        <taxon>eudicotyledons</taxon>
        <taxon>Gunneridae</taxon>
        <taxon>Pentapetalae</taxon>
        <taxon>asterids</taxon>
        <taxon>campanulids</taxon>
        <taxon>Asterales</taxon>
        <taxon>Asteraceae</taxon>
        <taxon>Asteroideae</taxon>
        <taxon>Heliantheae alliance</taxon>
        <taxon>Millerieae</taxon>
        <taxon>Smallanthus</taxon>
    </lineage>
</organism>
<evidence type="ECO:0000313" key="1">
    <source>
        <dbReference type="EMBL" id="KAI3828865.1"/>
    </source>
</evidence>
<accession>A0ACB9K9I5</accession>
<reference evidence="1 2" key="2">
    <citation type="journal article" date="2022" name="Mol. Ecol. Resour.">
        <title>The genomes of chicory, endive, great burdock and yacon provide insights into Asteraceae paleo-polyploidization history and plant inulin production.</title>
        <authorList>
            <person name="Fan W."/>
            <person name="Wang S."/>
            <person name="Wang H."/>
            <person name="Wang A."/>
            <person name="Jiang F."/>
            <person name="Liu H."/>
            <person name="Zhao H."/>
            <person name="Xu D."/>
            <person name="Zhang Y."/>
        </authorList>
    </citation>
    <scope>NUCLEOTIDE SEQUENCE [LARGE SCALE GENOMIC DNA]</scope>
    <source>
        <strain evidence="2">cv. Yunnan</strain>
        <tissue evidence="1">Leaves</tissue>
    </source>
</reference>
<proteinExistence type="predicted"/>
<name>A0ACB9K9I5_9ASTR</name>